<dbReference type="OMA" id="ATHNYFL"/>
<sequence length="315" mass="35368">MTFCQFVVGPPGAGKSTYCHGMYQFLSAIGRRCAVVNLDPANDHPAYPCAIDIREVLDIETIMETSNLGPNGALLYAMEAIEYHVDWLVERLQKLKDIYIIFDSPGQVELFTHHNSLRKVVTVLEKKLGYRPVAVQLIDSFCCTDAATYVSALLLSLKTMLQLDLPHVNVLSKADLLCTYGPLPMRLDYFTEVQDLSHLEPLLNRDPRLARYGDLNARICELVEEFGLVSFEVLAVENKASMLHLLQTIDKAGGYAMGSTEAGGDSVWATAVRQGGDPYRDVSLQERWIDMKEEYDEYEAKLEEEAMEQMEEAAE</sequence>
<comment type="similarity">
    <text evidence="1 5">Belongs to the GPN-loop GTPase family.</text>
</comment>
<dbReference type="GO" id="GO:0005525">
    <property type="term" value="F:GTP binding"/>
    <property type="evidence" value="ECO:0007669"/>
    <property type="project" value="UniProtKB-KW"/>
</dbReference>
<proteinExistence type="inferred from homology"/>
<organism evidence="7 9">
    <name type="scientific">Schizosaccharomyces japonicus (strain yFS275 / FY16936)</name>
    <name type="common">Fission yeast</name>
    <dbReference type="NCBI Taxonomy" id="402676"/>
    <lineage>
        <taxon>Eukaryota</taxon>
        <taxon>Fungi</taxon>
        <taxon>Dikarya</taxon>
        <taxon>Ascomycota</taxon>
        <taxon>Taphrinomycotina</taxon>
        <taxon>Schizosaccharomycetes</taxon>
        <taxon>Schizosaccharomycetales</taxon>
        <taxon>Schizosaccharomycetaceae</taxon>
        <taxon>Schizosaccharomyces</taxon>
    </lineage>
</organism>
<dbReference type="InterPro" id="IPR027417">
    <property type="entry name" value="P-loop_NTPase"/>
</dbReference>
<dbReference type="FunFam" id="3.40.50.300:FF:000338">
    <property type="entry name" value="GPN-loop GTPase 2"/>
    <property type="match status" value="1"/>
</dbReference>
<accession>B6JUW6</accession>
<evidence type="ECO:0000256" key="3">
    <source>
        <dbReference type="ARBA" id="ARBA00022801"/>
    </source>
</evidence>
<protein>
    <recommendedName>
        <fullName evidence="5">GPN-loop GTPase 2</fullName>
    </recommendedName>
</protein>
<keyword evidence="4 5" id="KW-0342">GTP-binding</keyword>
<evidence type="ECO:0000256" key="1">
    <source>
        <dbReference type="ARBA" id="ARBA00005290"/>
    </source>
</evidence>
<dbReference type="EMBL" id="KE651166">
    <property type="protein sequence ID" value="EEB05070.1"/>
    <property type="molecule type" value="Genomic_DNA"/>
</dbReference>
<keyword evidence="6" id="KW-0175">Coiled coil</keyword>
<dbReference type="RefSeq" id="XP_002171363.1">
    <property type="nucleotide sequence ID" value="XM_002171327.2"/>
</dbReference>
<dbReference type="VEuPathDB" id="FungiDB:SJAG_00065"/>
<dbReference type="InterPro" id="IPR004130">
    <property type="entry name" value="Gpn"/>
</dbReference>
<dbReference type="CDD" id="cd17871">
    <property type="entry name" value="GPN2"/>
    <property type="match status" value="1"/>
</dbReference>
<evidence type="ECO:0000313" key="7">
    <source>
        <dbReference type="EMBL" id="EEB05070.1"/>
    </source>
</evidence>
<evidence type="ECO:0000313" key="8">
    <source>
        <dbReference type="JaponicusDB" id="SJAG_00065"/>
    </source>
</evidence>
<dbReference type="STRING" id="402676.B6JUW6"/>
<dbReference type="AlphaFoldDB" id="B6JUW6"/>
<evidence type="ECO:0000313" key="9">
    <source>
        <dbReference type="Proteomes" id="UP000001744"/>
    </source>
</evidence>
<comment type="function">
    <text evidence="5">Small GTPase required for proper localization of RNA polymerase II and III (RNAPII and RNAPIII). May act at an RNAP assembly step prior to nuclear import.</text>
</comment>
<dbReference type="PANTHER" id="PTHR21231:SF3">
    <property type="entry name" value="GPN-LOOP GTPASE 2"/>
    <property type="match status" value="1"/>
</dbReference>
<comment type="subunit">
    <text evidence="5">Binds to RNA polymerase II (RNAPII).</text>
</comment>
<dbReference type="Gene3D" id="3.40.50.300">
    <property type="entry name" value="P-loop containing nucleotide triphosphate hydrolases"/>
    <property type="match status" value="1"/>
</dbReference>
<dbReference type="OrthoDB" id="5839at2759"/>
<dbReference type="JaponicusDB" id="SJAG_00065">
    <property type="gene designation" value="gpn2"/>
</dbReference>
<evidence type="ECO:0000256" key="4">
    <source>
        <dbReference type="ARBA" id="ARBA00023134"/>
    </source>
</evidence>
<dbReference type="GeneID" id="7051014"/>
<dbReference type="InterPro" id="IPR030231">
    <property type="entry name" value="Gpn2"/>
</dbReference>
<dbReference type="eggNOG" id="KOG1533">
    <property type="taxonomic scope" value="Eukaryota"/>
</dbReference>
<feature type="coiled-coil region" evidence="6">
    <location>
        <begin position="288"/>
        <end position="315"/>
    </location>
</feature>
<dbReference type="HOGENOM" id="CLU_037460_0_2_1"/>
<gene>
    <name evidence="8" type="primary">gpn2</name>
    <name evidence="7" type="ORF">SJAG_00065</name>
</gene>
<dbReference type="Proteomes" id="UP000001744">
    <property type="component" value="Unassembled WGS sequence"/>
</dbReference>
<evidence type="ECO:0000256" key="2">
    <source>
        <dbReference type="ARBA" id="ARBA00022741"/>
    </source>
</evidence>
<name>B6JUW6_SCHJY</name>
<dbReference type="PANTHER" id="PTHR21231">
    <property type="entry name" value="XPA-BINDING PROTEIN 1-RELATED"/>
    <property type="match status" value="1"/>
</dbReference>
<keyword evidence="2 5" id="KW-0547">Nucleotide-binding</keyword>
<keyword evidence="3 5" id="KW-0378">Hydrolase</keyword>
<dbReference type="Pfam" id="PF03029">
    <property type="entry name" value="ATP_bind_1"/>
    <property type="match status" value="1"/>
</dbReference>
<dbReference type="GO" id="GO:0006606">
    <property type="term" value="P:protein import into nucleus"/>
    <property type="evidence" value="ECO:0007669"/>
    <property type="project" value="EnsemblFungi"/>
</dbReference>
<dbReference type="SUPFAM" id="SSF52540">
    <property type="entry name" value="P-loop containing nucleoside triphosphate hydrolases"/>
    <property type="match status" value="1"/>
</dbReference>
<reference evidence="7 9" key="1">
    <citation type="journal article" date="2011" name="Science">
        <title>Comparative functional genomics of the fission yeasts.</title>
        <authorList>
            <person name="Rhind N."/>
            <person name="Chen Z."/>
            <person name="Yassour M."/>
            <person name="Thompson D.A."/>
            <person name="Haas B.J."/>
            <person name="Habib N."/>
            <person name="Wapinski I."/>
            <person name="Roy S."/>
            <person name="Lin M.F."/>
            <person name="Heiman D.I."/>
            <person name="Young S.K."/>
            <person name="Furuya K."/>
            <person name="Guo Y."/>
            <person name="Pidoux A."/>
            <person name="Chen H.M."/>
            <person name="Robbertse B."/>
            <person name="Goldberg J.M."/>
            <person name="Aoki K."/>
            <person name="Bayne E.H."/>
            <person name="Berlin A.M."/>
            <person name="Desjardins C.A."/>
            <person name="Dobbs E."/>
            <person name="Dukaj L."/>
            <person name="Fan L."/>
            <person name="FitzGerald M.G."/>
            <person name="French C."/>
            <person name="Gujja S."/>
            <person name="Hansen K."/>
            <person name="Keifenheim D."/>
            <person name="Levin J.Z."/>
            <person name="Mosher R.A."/>
            <person name="Mueller C.A."/>
            <person name="Pfiffner J."/>
            <person name="Priest M."/>
            <person name="Russ C."/>
            <person name="Smialowska A."/>
            <person name="Swoboda P."/>
            <person name="Sykes S.M."/>
            <person name="Vaughn M."/>
            <person name="Vengrova S."/>
            <person name="Yoder R."/>
            <person name="Zeng Q."/>
            <person name="Allshire R."/>
            <person name="Baulcombe D."/>
            <person name="Birren B.W."/>
            <person name="Brown W."/>
            <person name="Ekwall K."/>
            <person name="Kellis M."/>
            <person name="Leatherwood J."/>
            <person name="Levin H."/>
            <person name="Margalit H."/>
            <person name="Martienssen R."/>
            <person name="Nieduszynski C.A."/>
            <person name="Spatafora J.W."/>
            <person name="Friedman N."/>
            <person name="Dalgaard J.Z."/>
            <person name="Baumann P."/>
            <person name="Niki H."/>
            <person name="Regev A."/>
            <person name="Nusbaum C."/>
        </authorList>
    </citation>
    <scope>NUCLEOTIDE SEQUENCE [LARGE SCALE GENOMIC DNA]</scope>
    <source>
        <strain evidence="9">yFS275 / FY16936</strain>
    </source>
</reference>
<evidence type="ECO:0000256" key="5">
    <source>
        <dbReference type="RuleBase" id="RU365059"/>
    </source>
</evidence>
<evidence type="ECO:0000256" key="6">
    <source>
        <dbReference type="SAM" id="Coils"/>
    </source>
</evidence>
<dbReference type="GO" id="GO:0034087">
    <property type="term" value="P:establishment of mitotic sister chromatid cohesion"/>
    <property type="evidence" value="ECO:0007669"/>
    <property type="project" value="EnsemblFungi"/>
</dbReference>
<dbReference type="GO" id="GO:0003924">
    <property type="term" value="F:GTPase activity"/>
    <property type="evidence" value="ECO:0000318"/>
    <property type="project" value="GO_Central"/>
</dbReference>
<keyword evidence="9" id="KW-1185">Reference proteome</keyword>